<dbReference type="SMART" id="SM00150">
    <property type="entry name" value="SPEC"/>
    <property type="match status" value="4"/>
</dbReference>
<dbReference type="Proteomes" id="UP000694865">
    <property type="component" value="Unplaced"/>
</dbReference>
<accession>A0ABM0LX78</accession>
<reference evidence="4" key="1">
    <citation type="submission" date="2025-08" db="UniProtKB">
        <authorList>
            <consortium name="RefSeq"/>
        </authorList>
    </citation>
    <scope>IDENTIFICATION</scope>
    <source>
        <tissue evidence="4">Testes</tissue>
    </source>
</reference>
<feature type="non-terminal residue" evidence="4">
    <location>
        <position position="647"/>
    </location>
</feature>
<feature type="coiled-coil region" evidence="2">
    <location>
        <begin position="520"/>
        <end position="547"/>
    </location>
</feature>
<keyword evidence="3" id="KW-1185">Reference proteome</keyword>
<keyword evidence="2" id="KW-0175">Coiled coil</keyword>
<evidence type="ECO:0000256" key="2">
    <source>
        <dbReference type="SAM" id="Coils"/>
    </source>
</evidence>
<organism evidence="3 4">
    <name type="scientific">Saccoglossus kowalevskii</name>
    <name type="common">Acorn worm</name>
    <dbReference type="NCBI Taxonomy" id="10224"/>
    <lineage>
        <taxon>Eukaryota</taxon>
        <taxon>Metazoa</taxon>
        <taxon>Hemichordata</taxon>
        <taxon>Enteropneusta</taxon>
        <taxon>Harrimaniidae</taxon>
        <taxon>Saccoglossus</taxon>
    </lineage>
</organism>
<dbReference type="SUPFAM" id="SSF46966">
    <property type="entry name" value="Spectrin repeat"/>
    <property type="match status" value="4"/>
</dbReference>
<dbReference type="PANTHER" id="PTHR11915">
    <property type="entry name" value="SPECTRIN/FILAMIN RELATED CYTOSKELETAL PROTEIN"/>
    <property type="match status" value="1"/>
</dbReference>
<name>A0ABM0LX78_SACKO</name>
<dbReference type="GeneID" id="102807505"/>
<sequence length="647" mass="75113">MITEFRTTVLPRKFNREYKEEPELETVKNKITEITTRYEKLTVEFTKHIETLHVIIMKHTTLEPTTVGVKSVVDDREKAADDREKKLIKDELKEHSYNLEKLLKWVSAVEISLGSEQPLKEEPRQLNKQVKSNKVIAADVDDHKKPVTDALSGADIFLATYGDKVDDVEAEKLRRDHADLTKRYKKVADETDDRNSNLDDSKKTLDLFTKKVSSFETWLVPSERTLKKLQDGVPKDPSKLKEQEKTAKKFAADVADHKEELDDTNETGQHFIDEAKEFKDMITEFRTTVLPRKFNREYKEEPELETVKNKMTEITTRYEKLTIEFTKHIETLHVIIMKHTTLEPTTVGVKSVVDDREKAEDDREKKLIKDELKEHSYNLEKLLKWVSAVEISLGSEQPLKEEPRQLNKQVKSNKVIAADVDDHKKPVTDALSGADIFLATYGDKVDDVEAEKLRRDHADLTKRYKKVADETDDRNSNLDDSKKTLDLFTKKVSSFETWLVPSERTLKKLQDGVPKDPSKLKEQEKTAKKFAADVADHKEELDDTNETGQHFIDEAKEFKDMITEFRTTVLPRKFNREYKEEPELETVKNKMTEITTRYEKLTIEFTKHIETLHVIIMKHTTLEPTTVGVKSVVDDREKAEDDREKGR</sequence>
<gene>
    <name evidence="4" type="primary">LOC102807505</name>
</gene>
<keyword evidence="1" id="KW-0677">Repeat</keyword>
<evidence type="ECO:0000256" key="1">
    <source>
        <dbReference type="ARBA" id="ARBA00022737"/>
    </source>
</evidence>
<protein>
    <submittedName>
        <fullName evidence="4">Dystonin-like</fullName>
    </submittedName>
</protein>
<evidence type="ECO:0000313" key="4">
    <source>
        <dbReference type="RefSeq" id="XP_006812369.1"/>
    </source>
</evidence>
<proteinExistence type="predicted"/>
<dbReference type="InterPro" id="IPR002017">
    <property type="entry name" value="Spectrin_repeat"/>
</dbReference>
<feature type="coiled-coil region" evidence="2">
    <location>
        <begin position="240"/>
        <end position="267"/>
    </location>
</feature>
<dbReference type="InterPro" id="IPR018159">
    <property type="entry name" value="Spectrin/alpha-actinin"/>
</dbReference>
<dbReference type="Gene3D" id="1.20.58.60">
    <property type="match status" value="4"/>
</dbReference>
<evidence type="ECO:0000313" key="3">
    <source>
        <dbReference type="Proteomes" id="UP000694865"/>
    </source>
</evidence>
<dbReference type="RefSeq" id="XP_006812369.1">
    <property type="nucleotide sequence ID" value="XM_006812306.1"/>
</dbReference>
<dbReference type="Pfam" id="PF00435">
    <property type="entry name" value="Spectrin"/>
    <property type="match status" value="2"/>
</dbReference>